<evidence type="ECO:0000259" key="2">
    <source>
        <dbReference type="Pfam" id="PF12776"/>
    </source>
</evidence>
<feature type="compositionally biased region" description="Polar residues" evidence="1">
    <location>
        <begin position="164"/>
        <end position="176"/>
    </location>
</feature>
<sequence length="307" mass="35286">MSVIFPASQDRGKADWTPSRDAYLVDLLLEQQNIGKQSETGWTKEAWKFVVHAFNLKFDVRFNKQQLKSRLFLLKKQYRIMKALREQNGFRWDDILHTVTAADDVWDRYLLTHPEAKLFRRVALPLYDKLGLLFELDGSNGKGKSNFSIVFRMPREGANTVETLRSPAFSTTNTPTLEEDIEDSESTSTEKEIQVEDCRRKRRGAPSASTTSRRERRIRTGAGYRIAEALQNLVSTSELLAKPMQASTSEKFSYETCLTDLQEIEGLDDFEFVKAVEILKDDKNAIAFMSLKGPRRLIWLKSVCRAE</sequence>
<dbReference type="PANTHER" id="PTHR46929:SF2">
    <property type="entry name" value="MYB_SANT-LIKE DOMAIN-CONTAINING PROTEIN"/>
    <property type="match status" value="1"/>
</dbReference>
<comment type="caution">
    <text evidence="3">The sequence shown here is derived from an EMBL/GenBank/DDBJ whole genome shotgun (WGS) entry which is preliminary data.</text>
</comment>
<reference evidence="3 4" key="1">
    <citation type="journal article" date="2019" name="Nat. Plants">
        <title>Stout camphor tree genome fills gaps in understanding of flowering plant genome evolution.</title>
        <authorList>
            <person name="Chaw S.M."/>
            <person name="Liu Y.C."/>
            <person name="Wu Y.W."/>
            <person name="Wang H.Y."/>
            <person name="Lin C.I."/>
            <person name="Wu C.S."/>
            <person name="Ke H.M."/>
            <person name="Chang L.Y."/>
            <person name="Hsu C.Y."/>
            <person name="Yang H.T."/>
            <person name="Sudianto E."/>
            <person name="Hsu M.H."/>
            <person name="Wu K.P."/>
            <person name="Wang L.N."/>
            <person name="Leebens-Mack J.H."/>
            <person name="Tsai I.J."/>
        </authorList>
    </citation>
    <scope>NUCLEOTIDE SEQUENCE [LARGE SCALE GENOMIC DNA]</scope>
    <source>
        <strain evidence="4">cv. Chaw 1501</strain>
        <tissue evidence="3">Young leaves</tissue>
    </source>
</reference>
<feature type="domain" description="Myb/SANT-like" evidence="2">
    <location>
        <begin position="16"/>
        <end position="109"/>
    </location>
</feature>
<feature type="compositionally biased region" description="Basic and acidic residues" evidence="1">
    <location>
        <begin position="188"/>
        <end position="199"/>
    </location>
</feature>
<dbReference type="Pfam" id="PF12776">
    <property type="entry name" value="Myb_DNA-bind_3"/>
    <property type="match status" value="1"/>
</dbReference>
<dbReference type="EMBL" id="QPKB01000006">
    <property type="protein sequence ID" value="RWR86462.1"/>
    <property type="molecule type" value="Genomic_DNA"/>
</dbReference>
<accession>A0A443P6Q6</accession>
<dbReference type="AlphaFoldDB" id="A0A443P6Q6"/>
<dbReference type="PANTHER" id="PTHR46929">
    <property type="entry name" value="EXPRESSED PROTEIN"/>
    <property type="match status" value="1"/>
</dbReference>
<evidence type="ECO:0000256" key="1">
    <source>
        <dbReference type="SAM" id="MobiDB-lite"/>
    </source>
</evidence>
<name>A0A443P6Q6_9MAGN</name>
<evidence type="ECO:0000313" key="3">
    <source>
        <dbReference type="EMBL" id="RWR86462.1"/>
    </source>
</evidence>
<dbReference type="OrthoDB" id="76215at2759"/>
<organism evidence="3 4">
    <name type="scientific">Cinnamomum micranthum f. kanehirae</name>
    <dbReference type="NCBI Taxonomy" id="337451"/>
    <lineage>
        <taxon>Eukaryota</taxon>
        <taxon>Viridiplantae</taxon>
        <taxon>Streptophyta</taxon>
        <taxon>Embryophyta</taxon>
        <taxon>Tracheophyta</taxon>
        <taxon>Spermatophyta</taxon>
        <taxon>Magnoliopsida</taxon>
        <taxon>Magnoliidae</taxon>
        <taxon>Laurales</taxon>
        <taxon>Lauraceae</taxon>
        <taxon>Cinnamomum</taxon>
    </lineage>
</organism>
<protein>
    <submittedName>
        <fullName evidence="3">L10-interacting MYB domain-containing-like protein isoform X1</fullName>
    </submittedName>
</protein>
<keyword evidence="4" id="KW-1185">Reference proteome</keyword>
<feature type="region of interest" description="Disordered" evidence="1">
    <location>
        <begin position="164"/>
        <end position="216"/>
    </location>
</feature>
<proteinExistence type="predicted"/>
<evidence type="ECO:0000313" key="4">
    <source>
        <dbReference type="Proteomes" id="UP000283530"/>
    </source>
</evidence>
<dbReference type="Proteomes" id="UP000283530">
    <property type="component" value="Unassembled WGS sequence"/>
</dbReference>
<gene>
    <name evidence="3" type="ORF">CKAN_01536000</name>
</gene>
<dbReference type="InterPro" id="IPR024752">
    <property type="entry name" value="Myb/SANT-like_dom"/>
</dbReference>